<dbReference type="PANTHER" id="PTHR34219:SF3">
    <property type="entry name" value="BLL7967 PROTEIN"/>
    <property type="match status" value="1"/>
</dbReference>
<comment type="caution">
    <text evidence="2">The sequence shown here is derived from an EMBL/GenBank/DDBJ whole genome shotgun (WGS) entry which is preliminary data.</text>
</comment>
<proteinExistence type="predicted"/>
<keyword evidence="1" id="KW-0472">Membrane</keyword>
<accession>A0ABW3JIL0</accession>
<gene>
    <name evidence="2" type="ORF">ACFQ1R_09100</name>
</gene>
<feature type="transmembrane region" description="Helical" evidence="1">
    <location>
        <begin position="149"/>
        <end position="169"/>
    </location>
</feature>
<reference evidence="3" key="1">
    <citation type="journal article" date="2019" name="Int. J. Syst. Evol. Microbiol.">
        <title>The Global Catalogue of Microorganisms (GCM) 10K type strain sequencing project: providing services to taxonomists for standard genome sequencing and annotation.</title>
        <authorList>
            <consortium name="The Broad Institute Genomics Platform"/>
            <consortium name="The Broad Institute Genome Sequencing Center for Infectious Disease"/>
            <person name="Wu L."/>
            <person name="Ma J."/>
        </authorList>
    </citation>
    <scope>NUCLEOTIDE SEQUENCE [LARGE SCALE GENOMIC DNA]</scope>
    <source>
        <strain evidence="3">CCUG 62414</strain>
    </source>
</reference>
<feature type="transmembrane region" description="Helical" evidence="1">
    <location>
        <begin position="12"/>
        <end position="37"/>
    </location>
</feature>
<dbReference type="PROSITE" id="PS51257">
    <property type="entry name" value="PROKAR_LIPOPROTEIN"/>
    <property type="match status" value="1"/>
</dbReference>
<dbReference type="PANTHER" id="PTHR34219">
    <property type="entry name" value="IRON-REGULATED INNER MEMBRANE PROTEIN-RELATED"/>
    <property type="match status" value="1"/>
</dbReference>
<dbReference type="InterPro" id="IPR005625">
    <property type="entry name" value="PepSY-ass_TM"/>
</dbReference>
<keyword evidence="3" id="KW-1185">Reference proteome</keyword>
<dbReference type="Pfam" id="PF03929">
    <property type="entry name" value="PepSY_TM"/>
    <property type="match status" value="1"/>
</dbReference>
<feature type="transmembrane region" description="Helical" evidence="1">
    <location>
        <begin position="350"/>
        <end position="371"/>
    </location>
</feature>
<keyword evidence="1" id="KW-0812">Transmembrane</keyword>
<name>A0ABW3JIL0_9FLAO</name>
<evidence type="ECO:0000313" key="3">
    <source>
        <dbReference type="Proteomes" id="UP001597061"/>
    </source>
</evidence>
<evidence type="ECO:0000313" key="2">
    <source>
        <dbReference type="EMBL" id="MFD0990252.1"/>
    </source>
</evidence>
<protein>
    <submittedName>
        <fullName evidence="2">PepSY-associated TM helix domain-containing protein</fullName>
    </submittedName>
</protein>
<dbReference type="EMBL" id="JBHTJI010000001">
    <property type="protein sequence ID" value="MFD0990252.1"/>
    <property type="molecule type" value="Genomic_DNA"/>
</dbReference>
<feature type="transmembrane region" description="Helical" evidence="1">
    <location>
        <begin position="201"/>
        <end position="221"/>
    </location>
</feature>
<dbReference type="RefSeq" id="WP_379925846.1">
    <property type="nucleotide sequence ID" value="NZ_JBHTJI010000001.1"/>
</dbReference>
<keyword evidence="1" id="KW-1133">Transmembrane helix</keyword>
<organism evidence="2 3">
    <name type="scientific">Mariniflexile jejuense</name>
    <dbReference type="NCBI Taxonomy" id="1173582"/>
    <lineage>
        <taxon>Bacteria</taxon>
        <taxon>Pseudomonadati</taxon>
        <taxon>Bacteroidota</taxon>
        <taxon>Flavobacteriia</taxon>
        <taxon>Flavobacteriales</taxon>
        <taxon>Flavobacteriaceae</taxon>
        <taxon>Mariniflexile</taxon>
    </lineage>
</organism>
<sequence>MKKSAFKKTVRNIHLWLGLTSGIIVFIIAITGCLYAFQEEIQNLTESYRFVKKQDDPFLLPSKLEAIARKELPNKKLHAIQYKGKEHSAEAIFFHYDDTIKANNYYQIIHINPYSGKVLKVANMYSGFFRFILDGHFYLWLPHEIGQTVIASATLVFVLMIISGFILWFPKNRKAAKQRFWFRWKEGLKWKRKNYDLHNITGFYVMAIALIFSITGLVWGFPWFAYSYYMLIGGEKSLLYNEPISKQITIPKPENSLDKAFIYMQQEYPNAVSIEVHPPETKTSPIAANANLNEGTFWKTDYRYFNQYTLEDQEVSHIYGKLANASNSDKLMRMNYDIHTGAIFGLAGKIFAFLISLLIASLPITGFLIWYGRRNKSKKQIIY</sequence>
<evidence type="ECO:0000256" key="1">
    <source>
        <dbReference type="SAM" id="Phobius"/>
    </source>
</evidence>
<dbReference type="Proteomes" id="UP001597061">
    <property type="component" value="Unassembled WGS sequence"/>
</dbReference>